<feature type="signal peptide" evidence="2">
    <location>
        <begin position="1"/>
        <end position="22"/>
    </location>
</feature>
<evidence type="ECO:0000256" key="1">
    <source>
        <dbReference type="SAM" id="MobiDB-lite"/>
    </source>
</evidence>
<dbReference type="Proteomes" id="UP000261231">
    <property type="component" value="Unassembled WGS sequence"/>
</dbReference>
<comment type="caution">
    <text evidence="4">The sequence shown here is derived from an EMBL/GenBank/DDBJ whole genome shotgun (WGS) entry which is preliminary data.</text>
</comment>
<keyword evidence="2" id="KW-0732">Signal</keyword>
<dbReference type="PIRSF" id="PIRSF002741">
    <property type="entry name" value="MppA"/>
    <property type="match status" value="1"/>
</dbReference>
<dbReference type="GO" id="GO:0042597">
    <property type="term" value="C:periplasmic space"/>
    <property type="evidence" value="ECO:0007669"/>
    <property type="project" value="UniProtKB-ARBA"/>
</dbReference>
<dbReference type="Gene3D" id="3.10.105.10">
    <property type="entry name" value="Dipeptide-binding Protein, Domain 3"/>
    <property type="match status" value="1"/>
</dbReference>
<dbReference type="GO" id="GO:1904680">
    <property type="term" value="F:peptide transmembrane transporter activity"/>
    <property type="evidence" value="ECO:0007669"/>
    <property type="project" value="TreeGrafter"/>
</dbReference>
<dbReference type="SUPFAM" id="SSF53850">
    <property type="entry name" value="Periplasmic binding protein-like II"/>
    <property type="match status" value="1"/>
</dbReference>
<dbReference type="AlphaFoldDB" id="A0A3E2XI08"/>
<evidence type="ECO:0000313" key="4">
    <source>
        <dbReference type="EMBL" id="RGC43196.1"/>
    </source>
</evidence>
<dbReference type="PANTHER" id="PTHR30290:SF81">
    <property type="entry name" value="OLIGOPEPTIDE-BINDING PROTEIN OPPA"/>
    <property type="match status" value="1"/>
</dbReference>
<dbReference type="OrthoDB" id="9772924at2"/>
<dbReference type="Pfam" id="PF00496">
    <property type="entry name" value="SBP_bac_5"/>
    <property type="match status" value="1"/>
</dbReference>
<gene>
    <name evidence="4" type="ORF">DW747_15870</name>
</gene>
<feature type="region of interest" description="Disordered" evidence="1">
    <location>
        <begin position="27"/>
        <end position="51"/>
    </location>
</feature>
<protein>
    <submittedName>
        <fullName evidence="4">ABC transporter substrate-binding protein</fullName>
    </submittedName>
</protein>
<keyword evidence="5" id="KW-1185">Reference proteome</keyword>
<dbReference type="GO" id="GO:0043190">
    <property type="term" value="C:ATP-binding cassette (ABC) transporter complex"/>
    <property type="evidence" value="ECO:0007669"/>
    <property type="project" value="InterPro"/>
</dbReference>
<name>A0A3E2XI08_9FIRM</name>
<dbReference type="InterPro" id="IPR039424">
    <property type="entry name" value="SBP_5"/>
</dbReference>
<evidence type="ECO:0000256" key="2">
    <source>
        <dbReference type="SAM" id="SignalP"/>
    </source>
</evidence>
<dbReference type="InterPro" id="IPR000914">
    <property type="entry name" value="SBP_5_dom"/>
</dbReference>
<sequence length="527" mass="56971">MKKKLLTIAVTAAMVLSLVACGSNGGNNETKAAETSASETAAESAVSDGDGEKTLKAGATTGFFGAESLDPANNWDGWIMSIYGISENLFRLDDNLAPQPWLVDSYENTDDTTWVFTLKDGITFSNGNAVTAEAVKKCFERTYNNNTRAASTLKIDSMEADGQTLTIHTPEANPTILNDLCDPMFGVYDAESEIDPELGASCTGPYVATAFTAMTEVKMDKNSNYWGGEPAIDHIELKIMDDVDALNMALQNGEIDMIAQLPAASASLFSDTDTYTIGAATSTRSQFLQFNLESEALKDVNIRKAISMCIDREGYADVVFAGYAKPSYGIYPDTLSYGGTDGINLSVDKYDTEAAKALVEAAGYTPEKPLELKLVTYSYNTGLLQMTDMLQPELEAIGIKLSIETYDVLDDVLQAGNFDIAALSYALAPTGNAQYLINMLFASDGTDNYGHYSNSDVDADAQKLETTFDTSERDAIVKDLTQKVVDDCPDAFIASQQLLIVYNNKVTGVDVNPSEYYLITNTLDIAE</sequence>
<accession>A0A3E2XI08</accession>
<dbReference type="PANTHER" id="PTHR30290">
    <property type="entry name" value="PERIPLASMIC BINDING COMPONENT OF ABC TRANSPORTER"/>
    <property type="match status" value="1"/>
</dbReference>
<evidence type="ECO:0000313" key="5">
    <source>
        <dbReference type="Proteomes" id="UP000261231"/>
    </source>
</evidence>
<dbReference type="PROSITE" id="PS51257">
    <property type="entry name" value="PROKAR_LIPOPROTEIN"/>
    <property type="match status" value="1"/>
</dbReference>
<feature type="chain" id="PRO_5039540411" evidence="2">
    <location>
        <begin position="23"/>
        <end position="527"/>
    </location>
</feature>
<dbReference type="CDD" id="cd08490">
    <property type="entry name" value="PBP2_NikA_DppA_OppA_like_3"/>
    <property type="match status" value="1"/>
</dbReference>
<dbReference type="EMBL" id="QVFD01000026">
    <property type="protein sequence ID" value="RGC43196.1"/>
    <property type="molecule type" value="Genomic_DNA"/>
</dbReference>
<evidence type="ECO:0000259" key="3">
    <source>
        <dbReference type="Pfam" id="PF00496"/>
    </source>
</evidence>
<feature type="compositionally biased region" description="Low complexity" evidence="1">
    <location>
        <begin position="29"/>
        <end position="45"/>
    </location>
</feature>
<dbReference type="RefSeq" id="WP_015513495.1">
    <property type="nucleotide sequence ID" value="NZ_JAQDKA010000007.1"/>
</dbReference>
<dbReference type="Gene3D" id="3.40.190.10">
    <property type="entry name" value="Periplasmic binding protein-like II"/>
    <property type="match status" value="1"/>
</dbReference>
<dbReference type="InterPro" id="IPR030678">
    <property type="entry name" value="Peptide/Ni-bd"/>
</dbReference>
<proteinExistence type="predicted"/>
<reference evidence="4 5" key="1">
    <citation type="submission" date="2018-08" db="EMBL/GenBank/DDBJ databases">
        <title>A genome reference for cultivated species of the human gut microbiota.</title>
        <authorList>
            <person name="Zou Y."/>
            <person name="Xue W."/>
            <person name="Luo G."/>
        </authorList>
    </citation>
    <scope>NUCLEOTIDE SEQUENCE [LARGE SCALE GENOMIC DNA]</scope>
    <source>
        <strain evidence="4 5">AM28-39</strain>
    </source>
</reference>
<dbReference type="GO" id="GO:0015833">
    <property type="term" value="P:peptide transport"/>
    <property type="evidence" value="ECO:0007669"/>
    <property type="project" value="TreeGrafter"/>
</dbReference>
<organism evidence="4 5">
    <name type="scientific">Coprococcus catus</name>
    <dbReference type="NCBI Taxonomy" id="116085"/>
    <lineage>
        <taxon>Bacteria</taxon>
        <taxon>Bacillati</taxon>
        <taxon>Bacillota</taxon>
        <taxon>Clostridia</taxon>
        <taxon>Lachnospirales</taxon>
        <taxon>Lachnospiraceae</taxon>
        <taxon>Coprococcus</taxon>
    </lineage>
</organism>
<feature type="domain" description="Solute-binding protein family 5" evidence="3">
    <location>
        <begin position="98"/>
        <end position="445"/>
    </location>
</feature>